<evidence type="ECO:0000313" key="1">
    <source>
        <dbReference type="EMBL" id="TRZ13561.1"/>
    </source>
</evidence>
<dbReference type="AlphaFoldDB" id="A0A8K1LH54"/>
<protein>
    <submittedName>
        <fullName evidence="1">Uncharacterized protein</fullName>
    </submittedName>
</protein>
<keyword evidence="2" id="KW-1185">Reference proteome</keyword>
<organism evidence="1 2">
    <name type="scientific">Zosterops borbonicus</name>
    <dbReference type="NCBI Taxonomy" id="364589"/>
    <lineage>
        <taxon>Eukaryota</taxon>
        <taxon>Metazoa</taxon>
        <taxon>Chordata</taxon>
        <taxon>Craniata</taxon>
        <taxon>Vertebrata</taxon>
        <taxon>Euteleostomi</taxon>
        <taxon>Archelosauria</taxon>
        <taxon>Archosauria</taxon>
        <taxon>Dinosauria</taxon>
        <taxon>Saurischia</taxon>
        <taxon>Theropoda</taxon>
        <taxon>Coelurosauria</taxon>
        <taxon>Aves</taxon>
        <taxon>Neognathae</taxon>
        <taxon>Neoaves</taxon>
        <taxon>Telluraves</taxon>
        <taxon>Australaves</taxon>
        <taxon>Passeriformes</taxon>
        <taxon>Sylvioidea</taxon>
        <taxon>Zosteropidae</taxon>
        <taxon>Zosterops</taxon>
    </lineage>
</organism>
<comment type="caution">
    <text evidence="1">The sequence shown here is derived from an EMBL/GenBank/DDBJ whole genome shotgun (WGS) entry which is preliminary data.</text>
</comment>
<accession>A0A8K1LH54</accession>
<name>A0A8K1LH54_9PASS</name>
<sequence length="134" mass="15104">MDSEGELLHKKVVVQSHPEAVGQQLSVLINISEKWCPQRSIQGPELFNISISDMDGEIEDTLSRFTDGPKLSGAVDMSEGWDTIKTDLKKWQMWSSQGQMLVLHQGQDNPRYQHRLGMNRSRADLPRKTWGAGG</sequence>
<dbReference type="OrthoDB" id="416454at2759"/>
<dbReference type="Proteomes" id="UP000796761">
    <property type="component" value="Unassembled WGS sequence"/>
</dbReference>
<gene>
    <name evidence="1" type="ORF">HGM15179_013556</name>
</gene>
<reference evidence="1" key="1">
    <citation type="submission" date="2019-04" db="EMBL/GenBank/DDBJ databases">
        <title>Genome assembly of Zosterops borbonicus 15179.</title>
        <authorList>
            <person name="Leroy T."/>
            <person name="Anselmetti Y."/>
            <person name="Tilak M.-K."/>
            <person name="Nabholz B."/>
        </authorList>
    </citation>
    <scope>NUCLEOTIDE SEQUENCE</scope>
    <source>
        <strain evidence="1">HGM_15179</strain>
        <tissue evidence="1">Muscle</tissue>
    </source>
</reference>
<dbReference type="EMBL" id="SWJQ01000501">
    <property type="protein sequence ID" value="TRZ13561.1"/>
    <property type="molecule type" value="Genomic_DNA"/>
</dbReference>
<evidence type="ECO:0000313" key="2">
    <source>
        <dbReference type="Proteomes" id="UP000796761"/>
    </source>
</evidence>
<proteinExistence type="predicted"/>